<dbReference type="PANTHER" id="PTHR15398:SF4">
    <property type="entry name" value="BROMODOMAIN-CONTAINING PROTEIN 8 ISOFORM X1"/>
    <property type="match status" value="1"/>
</dbReference>
<dbReference type="InterPro" id="IPR001487">
    <property type="entry name" value="Bromodomain"/>
</dbReference>
<dbReference type="Proteomes" id="UP000193648">
    <property type="component" value="Unassembled WGS sequence"/>
</dbReference>
<feature type="region of interest" description="Disordered" evidence="3">
    <location>
        <begin position="1"/>
        <end position="140"/>
    </location>
</feature>
<dbReference type="InParanoid" id="A0A1Y2GRM2"/>
<comment type="caution">
    <text evidence="5">The sequence shown here is derived from an EMBL/GenBank/DDBJ whole genome shotgun (WGS) entry which is preliminary data.</text>
</comment>
<dbReference type="PANTHER" id="PTHR15398">
    <property type="entry name" value="BROMODOMAIN-CONTAINING PROTEIN 8"/>
    <property type="match status" value="1"/>
</dbReference>
<evidence type="ECO:0000256" key="1">
    <source>
        <dbReference type="ARBA" id="ARBA00023117"/>
    </source>
</evidence>
<reference evidence="5 6" key="1">
    <citation type="submission" date="2016-07" db="EMBL/GenBank/DDBJ databases">
        <title>Pervasive Adenine N6-methylation of Active Genes in Fungi.</title>
        <authorList>
            <consortium name="DOE Joint Genome Institute"/>
            <person name="Mondo S.J."/>
            <person name="Dannebaum R.O."/>
            <person name="Kuo R.C."/>
            <person name="Labutti K."/>
            <person name="Haridas S."/>
            <person name="Kuo A."/>
            <person name="Salamov A."/>
            <person name="Ahrendt S.R."/>
            <person name="Lipzen A."/>
            <person name="Sullivan W."/>
            <person name="Andreopoulos W.B."/>
            <person name="Clum A."/>
            <person name="Lindquist E."/>
            <person name="Daum C."/>
            <person name="Ramamoorthy G.K."/>
            <person name="Gryganskyi A."/>
            <person name="Culley D."/>
            <person name="Magnuson J.K."/>
            <person name="James T.Y."/>
            <person name="O'Malley M.A."/>
            <person name="Stajich J.E."/>
            <person name="Spatafora J.W."/>
            <person name="Visel A."/>
            <person name="Grigoriev I.V."/>
        </authorList>
    </citation>
    <scope>NUCLEOTIDE SEQUENCE [LARGE SCALE GENOMIC DNA]</scope>
    <source>
        <strain evidence="5 6">NRRL 3116</strain>
    </source>
</reference>
<dbReference type="PROSITE" id="PS50014">
    <property type="entry name" value="BROMODOMAIN_2"/>
    <property type="match status" value="1"/>
</dbReference>
<feature type="compositionally biased region" description="Polar residues" evidence="3">
    <location>
        <begin position="350"/>
        <end position="361"/>
    </location>
</feature>
<dbReference type="STRING" id="64571.A0A1Y2GRM2"/>
<feature type="compositionally biased region" description="Low complexity" evidence="3">
    <location>
        <begin position="68"/>
        <end position="92"/>
    </location>
</feature>
<name>A0A1Y2GRM2_9FUNG</name>
<dbReference type="GeneID" id="33572721"/>
<feature type="domain" description="Bromo" evidence="4">
    <location>
        <begin position="500"/>
        <end position="580"/>
    </location>
</feature>
<dbReference type="SMART" id="SM00297">
    <property type="entry name" value="BROMO"/>
    <property type="match status" value="1"/>
</dbReference>
<evidence type="ECO:0000256" key="3">
    <source>
        <dbReference type="SAM" id="MobiDB-lite"/>
    </source>
</evidence>
<dbReference type="RefSeq" id="XP_021881921.1">
    <property type="nucleotide sequence ID" value="XM_022030880.1"/>
</dbReference>
<proteinExistence type="predicted"/>
<keyword evidence="1 2" id="KW-0103">Bromodomain</keyword>
<accession>A0A1Y2GRM2</accession>
<dbReference type="Gene3D" id="1.20.920.10">
    <property type="entry name" value="Bromodomain-like"/>
    <property type="match status" value="1"/>
</dbReference>
<keyword evidence="6" id="KW-1185">Reference proteome</keyword>
<dbReference type="AlphaFoldDB" id="A0A1Y2GRM2"/>
<sequence length="635" mass="67892">MPLYPKLPPTSSSGASNSSNSTTPRQQSSSWSGIRPVADNTPAVPMVMPRVSRLPVSPGVPTNIRFLSSTSGQSSTSESGKTTSSKDSTGLKIRIPRDLPNLPDAFRTKGNLRPVPPPSRSSRKPATSPTIGRSRSIASEPLFQTKLMFQSRGGSVDNSKRTHTDMITEDSKGLKSYMMLEPKGSLNKKFKPVKSESMTPGVAKVNPSGSVSRPFTTQASKPLPVPSSIPRATPIIPQNPPVETPISSSSVNTTSIGLNLKHTAEKSTPTGPPAKRPRGTNGSRAGSPIPVSVRAILPKPNSPASRVAVDDENAMKVSRPAPMDVERPSEPIVAIDSTSTLGAGPGTVEPTKTSSETTALDTLNPEPLSVNTVTASNYLHDPNIPSNAMIEDAAKQASTHSDPGVASVSTPDPMITVSESGKGIRSTDLGTTDIAAKGLSPRREESTSTSIVPETIPSSTEPILTSLEFLRLGTTVLNRILSNPVCHYFINKVPLVMTKYHAVIKKPVDLSLIECKLWRTVLKVPAVSEGEMPSTLRAARSYVGDDVLEEGYSGYKDFEDDLKQIYQNAVVFNPPHSTVYKEAQAFQELFVTVLQAIRDNIIIPPPQVPQEMYTPSLASLSKPGYVITRSLLQAL</sequence>
<dbReference type="InterPro" id="IPR036427">
    <property type="entry name" value="Bromodomain-like_sf"/>
</dbReference>
<feature type="region of interest" description="Disordered" evidence="3">
    <location>
        <begin position="438"/>
        <end position="457"/>
    </location>
</feature>
<dbReference type="Pfam" id="PF00439">
    <property type="entry name" value="Bromodomain"/>
    <property type="match status" value="1"/>
</dbReference>
<protein>
    <recommendedName>
        <fullName evidence="4">Bromo domain-containing protein</fullName>
    </recommendedName>
</protein>
<feature type="region of interest" description="Disordered" evidence="3">
    <location>
        <begin position="198"/>
        <end position="289"/>
    </location>
</feature>
<feature type="compositionally biased region" description="Polar residues" evidence="3">
    <location>
        <begin position="245"/>
        <end position="257"/>
    </location>
</feature>
<dbReference type="SUPFAM" id="SSF47370">
    <property type="entry name" value="Bromodomain"/>
    <property type="match status" value="1"/>
</dbReference>
<dbReference type="GO" id="GO:0006325">
    <property type="term" value="P:chromatin organization"/>
    <property type="evidence" value="ECO:0007669"/>
    <property type="project" value="UniProtKB-ARBA"/>
</dbReference>
<dbReference type="PRINTS" id="PR00503">
    <property type="entry name" value="BROMODOMAIN"/>
</dbReference>
<evidence type="ECO:0000256" key="2">
    <source>
        <dbReference type="PROSITE-ProRule" id="PRU00035"/>
    </source>
</evidence>
<dbReference type="EMBL" id="MCFF01000016">
    <property type="protein sequence ID" value="ORZ17534.1"/>
    <property type="molecule type" value="Genomic_DNA"/>
</dbReference>
<dbReference type="GO" id="GO:0035267">
    <property type="term" value="C:NuA4 histone acetyltransferase complex"/>
    <property type="evidence" value="ECO:0007669"/>
    <property type="project" value="TreeGrafter"/>
</dbReference>
<gene>
    <name evidence="5" type="ORF">BCR41DRAFT_49902</name>
</gene>
<dbReference type="CDD" id="cd04369">
    <property type="entry name" value="Bromodomain"/>
    <property type="match status" value="1"/>
</dbReference>
<dbReference type="OrthoDB" id="4062651at2759"/>
<organism evidence="5 6">
    <name type="scientific">Lobosporangium transversale</name>
    <dbReference type="NCBI Taxonomy" id="64571"/>
    <lineage>
        <taxon>Eukaryota</taxon>
        <taxon>Fungi</taxon>
        <taxon>Fungi incertae sedis</taxon>
        <taxon>Mucoromycota</taxon>
        <taxon>Mortierellomycotina</taxon>
        <taxon>Mortierellomycetes</taxon>
        <taxon>Mortierellales</taxon>
        <taxon>Mortierellaceae</taxon>
        <taxon>Lobosporangium</taxon>
    </lineage>
</organism>
<feature type="compositionally biased region" description="Polar residues" evidence="3">
    <location>
        <begin position="447"/>
        <end position="457"/>
    </location>
</feature>
<evidence type="ECO:0000259" key="4">
    <source>
        <dbReference type="PROSITE" id="PS50014"/>
    </source>
</evidence>
<feature type="compositionally biased region" description="Polar residues" evidence="3">
    <location>
        <begin position="207"/>
        <end position="220"/>
    </location>
</feature>
<evidence type="ECO:0000313" key="6">
    <source>
        <dbReference type="Proteomes" id="UP000193648"/>
    </source>
</evidence>
<feature type="compositionally biased region" description="Low complexity" evidence="3">
    <location>
        <begin position="9"/>
        <end position="24"/>
    </location>
</feature>
<evidence type="ECO:0000313" key="5">
    <source>
        <dbReference type="EMBL" id="ORZ17534.1"/>
    </source>
</evidence>
<feature type="region of interest" description="Disordered" evidence="3">
    <location>
        <begin position="336"/>
        <end position="367"/>
    </location>
</feature>